<feature type="transmembrane region" description="Helical" evidence="1">
    <location>
        <begin position="170"/>
        <end position="189"/>
    </location>
</feature>
<proteinExistence type="predicted"/>
<gene>
    <name evidence="2" type="ORF">BAMA_15050</name>
</gene>
<feature type="transmembrane region" description="Helical" evidence="1">
    <location>
        <begin position="240"/>
        <end position="260"/>
    </location>
</feature>
<dbReference type="AlphaFoldDB" id="A0A073K2J2"/>
<keyword evidence="1" id="KW-0472">Membrane</keyword>
<dbReference type="STRING" id="574376.BAMA_15050"/>
<dbReference type="RefSeq" id="WP_034637057.1">
    <property type="nucleotide sequence ID" value="NZ_CBCSJC010000020.1"/>
</dbReference>
<evidence type="ECO:0000313" key="2">
    <source>
        <dbReference type="EMBL" id="KEK20720.1"/>
    </source>
</evidence>
<dbReference type="SUPFAM" id="SSF55961">
    <property type="entry name" value="Bet v1-like"/>
    <property type="match status" value="1"/>
</dbReference>
<protein>
    <submittedName>
        <fullName evidence="2">Membrane protein</fullName>
    </submittedName>
</protein>
<keyword evidence="3" id="KW-1185">Reference proteome</keyword>
<dbReference type="EMBL" id="JOTN01000003">
    <property type="protein sequence ID" value="KEK20720.1"/>
    <property type="molecule type" value="Genomic_DNA"/>
</dbReference>
<evidence type="ECO:0000256" key="1">
    <source>
        <dbReference type="SAM" id="Phobius"/>
    </source>
</evidence>
<feature type="transmembrane region" description="Helical" evidence="1">
    <location>
        <begin position="266"/>
        <end position="285"/>
    </location>
</feature>
<keyword evidence="1" id="KW-0812">Transmembrane</keyword>
<dbReference type="OrthoDB" id="6199084at2"/>
<reference evidence="2 3" key="1">
    <citation type="submission" date="2014-06" db="EMBL/GenBank/DDBJ databases">
        <title>Draft genome sequence of Bacillus manliponensis JCM 15802 (MCCC 1A00708).</title>
        <authorList>
            <person name="Lai Q."/>
            <person name="Liu Y."/>
            <person name="Shao Z."/>
        </authorList>
    </citation>
    <scope>NUCLEOTIDE SEQUENCE [LARGE SCALE GENOMIC DNA]</scope>
    <source>
        <strain evidence="2 3">JCM 15802</strain>
    </source>
</reference>
<dbReference type="Proteomes" id="UP000027822">
    <property type="component" value="Unassembled WGS sequence"/>
</dbReference>
<dbReference type="InterPro" id="IPR023393">
    <property type="entry name" value="START-like_dom_sf"/>
</dbReference>
<dbReference type="eggNOG" id="ENOG5030CRY">
    <property type="taxonomic scope" value="Bacteria"/>
</dbReference>
<organism evidence="2 3">
    <name type="scientific">Bacillus manliponensis</name>
    <dbReference type="NCBI Taxonomy" id="574376"/>
    <lineage>
        <taxon>Bacteria</taxon>
        <taxon>Bacillati</taxon>
        <taxon>Bacillota</taxon>
        <taxon>Bacilli</taxon>
        <taxon>Bacillales</taxon>
        <taxon>Bacillaceae</taxon>
        <taxon>Bacillus</taxon>
        <taxon>Bacillus cereus group</taxon>
    </lineage>
</organism>
<dbReference type="InterPro" id="IPR025695">
    <property type="entry name" value="DoxX-like"/>
</dbReference>
<comment type="caution">
    <text evidence="2">The sequence shown here is derived from an EMBL/GenBank/DDBJ whole genome shotgun (WGS) entry which is preliminary data.</text>
</comment>
<dbReference type="Pfam" id="PF13781">
    <property type="entry name" value="DoxX_3"/>
    <property type="match status" value="1"/>
</dbReference>
<sequence length="303" mass="35480">MKKKKSVYVQTEIEANIDELWKYTQDPKLHTEWDARFTEISYLQKEEGEPQRFLYKTKIGFGIEISGKGESVGEVRKETGERVSALKFWTAHPLSLIQTGSGYWKYTPIEGKVHFETQYDYDVNFGRLGKFIDTYVFRPLLGWATAWSFDTLKLWLEKGFHPHLLIKRTITYWIVCFLLAFVWIYQGFIPKVLFMHQEEVRMLVTFIGSNYEIKDSIKIIGLLEFIFGVIWLLPFQKRRLFLLHLIMIFVLTISVGIVNFNSFSELFHPITLNIVLLGISMIGYMNSSNLPSAKSCRRSRKGQ</sequence>
<dbReference type="Gene3D" id="3.30.530.20">
    <property type="match status" value="1"/>
</dbReference>
<name>A0A073K2J2_9BACI</name>
<dbReference type="CDD" id="cd07812">
    <property type="entry name" value="SRPBCC"/>
    <property type="match status" value="1"/>
</dbReference>
<feature type="transmembrane region" description="Helical" evidence="1">
    <location>
        <begin position="216"/>
        <end position="233"/>
    </location>
</feature>
<keyword evidence="1" id="KW-1133">Transmembrane helix</keyword>
<evidence type="ECO:0000313" key="3">
    <source>
        <dbReference type="Proteomes" id="UP000027822"/>
    </source>
</evidence>
<accession>A0A073K2J2</accession>